<sequence>MKHSWIVVATLLCLGCQEQLPTQTDTVYDPITGDTRQEIVSITRFAGVTIMFNHTRQLIELDNGNDVAVRVRIEREDNTILADKWIIFAGWDASKSVRFNRGDTVTITVWHLNLLLTDPIREFSETVRL</sequence>
<proteinExistence type="predicted"/>
<evidence type="ECO:0000313" key="2">
    <source>
        <dbReference type="Proteomes" id="UP000034875"/>
    </source>
</evidence>
<organism evidence="1 2">
    <name type="scientific">candidate division CPR1 bacterium GW2011_GWA2_42_17</name>
    <dbReference type="NCBI Taxonomy" id="1618341"/>
    <lineage>
        <taxon>Bacteria</taxon>
        <taxon>candidate division CPR1</taxon>
    </lineage>
</organism>
<dbReference type="EMBL" id="LCCZ01000007">
    <property type="protein sequence ID" value="KKS44323.1"/>
    <property type="molecule type" value="Genomic_DNA"/>
</dbReference>
<dbReference type="AlphaFoldDB" id="A0A0G1C3U2"/>
<comment type="caution">
    <text evidence="1">The sequence shown here is derived from an EMBL/GenBank/DDBJ whole genome shotgun (WGS) entry which is preliminary data.</text>
</comment>
<reference evidence="1 2" key="1">
    <citation type="journal article" date="2015" name="Nature">
        <title>rRNA introns, odd ribosomes, and small enigmatic genomes across a large radiation of phyla.</title>
        <authorList>
            <person name="Brown C.T."/>
            <person name="Hug L.A."/>
            <person name="Thomas B.C."/>
            <person name="Sharon I."/>
            <person name="Castelle C.J."/>
            <person name="Singh A."/>
            <person name="Wilkins M.J."/>
            <person name="Williams K.H."/>
            <person name="Banfield J.F."/>
        </authorList>
    </citation>
    <scope>NUCLEOTIDE SEQUENCE [LARGE SCALE GENOMIC DNA]</scope>
</reference>
<evidence type="ECO:0000313" key="1">
    <source>
        <dbReference type="EMBL" id="KKS44323.1"/>
    </source>
</evidence>
<name>A0A0G1C3U2_9BACT</name>
<gene>
    <name evidence="1" type="ORF">UV05_C0007G0013</name>
</gene>
<protein>
    <submittedName>
        <fullName evidence="1">Uncharacterized protein</fullName>
    </submittedName>
</protein>
<accession>A0A0G1C3U2</accession>
<dbReference type="Proteomes" id="UP000034875">
    <property type="component" value="Unassembled WGS sequence"/>
</dbReference>